<dbReference type="InterPro" id="IPR036691">
    <property type="entry name" value="Endo/exonu/phosph_ase_sf"/>
</dbReference>
<name>A0ABM4V9M6_COFAR</name>
<proteinExistence type="predicted"/>
<dbReference type="PANTHER" id="PTHR33710:SF13">
    <property type="entry name" value="ENDONUCLEASE_EXONUCLEASE_PHOSPHATASE FAMILY PROTEIN"/>
    <property type="match status" value="1"/>
</dbReference>
<evidence type="ECO:0008006" key="3">
    <source>
        <dbReference type="Google" id="ProtNLM"/>
    </source>
</evidence>
<accession>A0ABM4V9M6</accession>
<keyword evidence="1" id="KW-1185">Reference proteome</keyword>
<sequence length="264" mass="29713">MVGFDSWIETVNMSFIYAKCTRVDRHSLRSELSSITGSVTRPWLVGGYFNVISTLAEYAGRAAQDLGAISDFNTAISDYHLQEVPYSDSPYTWSGIRAGARVWKRLDRVLANHQWLSFLPNTSVQHLNRATSDHSPLLSNWALSADGYGMYRLAFKLKRLKGAWAEAEEQIAQEAVNFFQRLLTAEDVSDVDELLAYIPEIVSEDQNADFLWEITLEELKGVVFNLDKDSALGADGYTGIFFRHCWDTVAPDVLAAARDFWLGP</sequence>
<dbReference type="SUPFAM" id="SSF56219">
    <property type="entry name" value="DNase I-like"/>
    <property type="match status" value="1"/>
</dbReference>
<protein>
    <recommendedName>
        <fullName evidence="3">Endonuclease/exonuclease/phosphatase domain-containing protein</fullName>
    </recommendedName>
</protein>
<organism evidence="1 2">
    <name type="scientific">Coffea arabica</name>
    <name type="common">Arabian coffee</name>
    <dbReference type="NCBI Taxonomy" id="13443"/>
    <lineage>
        <taxon>Eukaryota</taxon>
        <taxon>Viridiplantae</taxon>
        <taxon>Streptophyta</taxon>
        <taxon>Embryophyta</taxon>
        <taxon>Tracheophyta</taxon>
        <taxon>Spermatophyta</taxon>
        <taxon>Magnoliopsida</taxon>
        <taxon>eudicotyledons</taxon>
        <taxon>Gunneridae</taxon>
        <taxon>Pentapetalae</taxon>
        <taxon>asterids</taxon>
        <taxon>lamiids</taxon>
        <taxon>Gentianales</taxon>
        <taxon>Rubiaceae</taxon>
        <taxon>Ixoroideae</taxon>
        <taxon>Gardenieae complex</taxon>
        <taxon>Bertiereae - Coffeeae clade</taxon>
        <taxon>Coffeeae</taxon>
        <taxon>Coffea</taxon>
    </lineage>
</organism>
<dbReference type="GeneID" id="140011349"/>
<dbReference type="RefSeq" id="XP_071916243.1">
    <property type="nucleotide sequence ID" value="XM_072060142.1"/>
</dbReference>
<dbReference type="Proteomes" id="UP001652660">
    <property type="component" value="Chromosome 7e"/>
</dbReference>
<gene>
    <name evidence="2" type="primary">LOC140011349</name>
</gene>
<evidence type="ECO:0000313" key="2">
    <source>
        <dbReference type="RefSeq" id="XP_071916243.1"/>
    </source>
</evidence>
<reference evidence="2" key="1">
    <citation type="submission" date="2025-08" db="UniProtKB">
        <authorList>
            <consortium name="RefSeq"/>
        </authorList>
    </citation>
    <scope>IDENTIFICATION</scope>
    <source>
        <tissue evidence="2">Leaves</tissue>
    </source>
</reference>
<dbReference type="Gene3D" id="3.60.10.10">
    <property type="entry name" value="Endonuclease/exonuclease/phosphatase"/>
    <property type="match status" value="1"/>
</dbReference>
<dbReference type="PANTHER" id="PTHR33710">
    <property type="entry name" value="BNAC02G09200D PROTEIN"/>
    <property type="match status" value="1"/>
</dbReference>
<evidence type="ECO:0000313" key="1">
    <source>
        <dbReference type="Proteomes" id="UP001652660"/>
    </source>
</evidence>